<evidence type="ECO:0000256" key="1">
    <source>
        <dbReference type="SAM" id="MobiDB-lite"/>
    </source>
</evidence>
<dbReference type="Pfam" id="PF04783">
    <property type="entry name" value="DUF630"/>
    <property type="match status" value="1"/>
</dbReference>
<feature type="compositionally biased region" description="Basic and acidic residues" evidence="1">
    <location>
        <begin position="143"/>
        <end position="154"/>
    </location>
</feature>
<accession>A0AAV1XJS6</accession>
<dbReference type="InterPro" id="IPR006867">
    <property type="entry name" value="DUF632"/>
</dbReference>
<feature type="domain" description="DUF632" evidence="2">
    <location>
        <begin position="285"/>
        <end position="590"/>
    </location>
</feature>
<dbReference type="PANTHER" id="PTHR21450">
    <property type="entry name" value="PROTEIN ALTERED PHOSPHATE STARVATION RESPONSE 1"/>
    <property type="match status" value="1"/>
</dbReference>
<comment type="caution">
    <text evidence="4">The sequence shown here is derived from an EMBL/GenBank/DDBJ whole genome shotgun (WGS) entry which is preliminary data.</text>
</comment>
<gene>
    <name evidence="4" type="ORF">LLUT_LOCUS23096</name>
</gene>
<sequence length="725" mass="82935">MGCIQSKIENEEAVSRCKDRKLFIREAVSARNAFAAAHSAYTTSLKSAGAALSDFAHGEVQNPHLTSSATFPGASQQPLDIPAPPPPLPDYPAPLQRAASMPEIKIKKPELKAEPVGIIIEEEDEEKEVENEGSLRRRTKGSRKVDEEKSDEVHVTVPNPIPQSQAQNSAWEYFFPSMENVAGTSLNESEQQQQQHLHMHMHTLHKEEKEFENNIKNKKVFEEKPNRVDEEIEHLDNDDDDVMVSEPVVVEPVVVAMPAAGKSVKVKPAAGSMEGQGSVKRNVNLLQIFADLDDHFLKASESAHEVSKMLEATRLHYHSNYADNRGHIDHSARIMQVITWNRSFKGIPNLDHGKDDFESDEHETHATILDKLLAWEKKLYDEVKAGEVMKFEYQKKINMVNKVKKRSTNTEALEKAKAAVSHSHTRYIVDMQSMDSTVAEINRLRDELLYPRLVQLVDGMATMWETMLAHHEKQSNTVMLLKSLDISHCPKETSEHHHDRTYQLFLVGQQWHSQFEMLVNNQKGYVKALNNWLKINLIPIESSLKERVSSPPRATSPPIKDLLHAWQSCLQKLPDELARTAIVNFTAVIDTIFLQQEEEILLKRKCEDTRKEIARKTRNFEDWYHKYMQKKMPNGFDPDRPEGNAPDEIVTEKQFMIEQVKKRLENEEDAYARQCLQVRQKSLVSLKNRMPELFRAMSDFSLQCSKMYIELRSISQNLNSGKSSL</sequence>
<proteinExistence type="predicted"/>
<evidence type="ECO:0000259" key="3">
    <source>
        <dbReference type="Pfam" id="PF04783"/>
    </source>
</evidence>
<feature type="region of interest" description="Disordered" evidence="1">
    <location>
        <begin position="63"/>
        <end position="86"/>
    </location>
</feature>
<evidence type="ECO:0000259" key="2">
    <source>
        <dbReference type="Pfam" id="PF04782"/>
    </source>
</evidence>
<evidence type="ECO:0000313" key="4">
    <source>
        <dbReference type="EMBL" id="CAL0322036.1"/>
    </source>
</evidence>
<dbReference type="PANTHER" id="PTHR21450:SF59">
    <property type="entry name" value="PROTEIN, PUTATIVE_ 48652-45869-RELATED"/>
    <property type="match status" value="1"/>
</dbReference>
<feature type="compositionally biased region" description="Polar residues" evidence="1">
    <location>
        <begin position="63"/>
        <end position="77"/>
    </location>
</feature>
<organism evidence="4 5">
    <name type="scientific">Lupinus luteus</name>
    <name type="common">European yellow lupine</name>
    <dbReference type="NCBI Taxonomy" id="3873"/>
    <lineage>
        <taxon>Eukaryota</taxon>
        <taxon>Viridiplantae</taxon>
        <taxon>Streptophyta</taxon>
        <taxon>Embryophyta</taxon>
        <taxon>Tracheophyta</taxon>
        <taxon>Spermatophyta</taxon>
        <taxon>Magnoliopsida</taxon>
        <taxon>eudicotyledons</taxon>
        <taxon>Gunneridae</taxon>
        <taxon>Pentapetalae</taxon>
        <taxon>rosids</taxon>
        <taxon>fabids</taxon>
        <taxon>Fabales</taxon>
        <taxon>Fabaceae</taxon>
        <taxon>Papilionoideae</taxon>
        <taxon>50 kb inversion clade</taxon>
        <taxon>genistoids sensu lato</taxon>
        <taxon>core genistoids</taxon>
        <taxon>Genisteae</taxon>
        <taxon>Lupinus</taxon>
    </lineage>
</organism>
<keyword evidence="5" id="KW-1185">Reference proteome</keyword>
<protein>
    <recommendedName>
        <fullName evidence="6">Nitrate regulatory gene2 protein-like</fullName>
    </recommendedName>
</protein>
<reference evidence="4 5" key="1">
    <citation type="submission" date="2024-03" db="EMBL/GenBank/DDBJ databases">
        <authorList>
            <person name="Martinez-Hernandez J."/>
        </authorList>
    </citation>
    <scope>NUCLEOTIDE SEQUENCE [LARGE SCALE GENOMIC DNA]</scope>
</reference>
<feature type="domain" description="DUF630" evidence="3">
    <location>
        <begin position="1"/>
        <end position="59"/>
    </location>
</feature>
<dbReference type="Proteomes" id="UP001497480">
    <property type="component" value="Unassembled WGS sequence"/>
</dbReference>
<dbReference type="Pfam" id="PF04782">
    <property type="entry name" value="DUF632"/>
    <property type="match status" value="1"/>
</dbReference>
<name>A0AAV1XJS6_LUPLU</name>
<dbReference type="InterPro" id="IPR006868">
    <property type="entry name" value="DUF630"/>
</dbReference>
<dbReference type="AlphaFoldDB" id="A0AAV1XJS6"/>
<evidence type="ECO:0000313" key="5">
    <source>
        <dbReference type="Proteomes" id="UP001497480"/>
    </source>
</evidence>
<evidence type="ECO:0008006" key="6">
    <source>
        <dbReference type="Google" id="ProtNLM"/>
    </source>
</evidence>
<feature type="region of interest" description="Disordered" evidence="1">
    <location>
        <begin position="124"/>
        <end position="163"/>
    </location>
</feature>
<dbReference type="EMBL" id="CAXHTB010000016">
    <property type="protein sequence ID" value="CAL0322036.1"/>
    <property type="molecule type" value="Genomic_DNA"/>
</dbReference>